<dbReference type="AlphaFoldDB" id="A0A9D4L164"/>
<protein>
    <submittedName>
        <fullName evidence="1">Uncharacterized protein</fullName>
    </submittedName>
</protein>
<evidence type="ECO:0000313" key="2">
    <source>
        <dbReference type="Proteomes" id="UP000828390"/>
    </source>
</evidence>
<sequence length="187" mass="20854">MVSNTHTLFKELSANRNVEMTFKGNPDVEQYLSDLLTLGNIKGSNRGSEKHFSGEIVQCKDKMLRSVKLASDRKTCYISGIIELPSGELLIADYGNKRMKLINMQYKVVAHTDLFDCPNDICSISPTEFAVTYHTASLIQFLTVNNSKIVVGMTLNSNITVMESQIIKGLCLLHQVLSCINTDRMVS</sequence>
<accession>A0A9D4L164</accession>
<comment type="caution">
    <text evidence="1">The sequence shown here is derived from an EMBL/GenBank/DDBJ whole genome shotgun (WGS) entry which is preliminary data.</text>
</comment>
<organism evidence="1 2">
    <name type="scientific">Dreissena polymorpha</name>
    <name type="common">Zebra mussel</name>
    <name type="synonym">Mytilus polymorpha</name>
    <dbReference type="NCBI Taxonomy" id="45954"/>
    <lineage>
        <taxon>Eukaryota</taxon>
        <taxon>Metazoa</taxon>
        <taxon>Spiralia</taxon>
        <taxon>Lophotrochozoa</taxon>
        <taxon>Mollusca</taxon>
        <taxon>Bivalvia</taxon>
        <taxon>Autobranchia</taxon>
        <taxon>Heteroconchia</taxon>
        <taxon>Euheterodonta</taxon>
        <taxon>Imparidentia</taxon>
        <taxon>Neoheterodontei</taxon>
        <taxon>Myida</taxon>
        <taxon>Dreissenoidea</taxon>
        <taxon>Dreissenidae</taxon>
        <taxon>Dreissena</taxon>
    </lineage>
</organism>
<reference evidence="1" key="1">
    <citation type="journal article" date="2019" name="bioRxiv">
        <title>The Genome of the Zebra Mussel, Dreissena polymorpha: A Resource for Invasive Species Research.</title>
        <authorList>
            <person name="McCartney M.A."/>
            <person name="Auch B."/>
            <person name="Kono T."/>
            <person name="Mallez S."/>
            <person name="Zhang Y."/>
            <person name="Obille A."/>
            <person name="Becker A."/>
            <person name="Abrahante J.E."/>
            <person name="Garbe J."/>
            <person name="Badalamenti J.P."/>
            <person name="Herman A."/>
            <person name="Mangelson H."/>
            <person name="Liachko I."/>
            <person name="Sullivan S."/>
            <person name="Sone E.D."/>
            <person name="Koren S."/>
            <person name="Silverstein K.A.T."/>
            <person name="Beckman K.B."/>
            <person name="Gohl D.M."/>
        </authorList>
    </citation>
    <scope>NUCLEOTIDE SEQUENCE</scope>
    <source>
        <strain evidence="1">Duluth1</strain>
        <tissue evidence="1">Whole animal</tissue>
    </source>
</reference>
<gene>
    <name evidence="1" type="ORF">DPMN_092237</name>
</gene>
<evidence type="ECO:0000313" key="1">
    <source>
        <dbReference type="EMBL" id="KAH3849833.1"/>
    </source>
</evidence>
<reference evidence="1" key="2">
    <citation type="submission" date="2020-11" db="EMBL/GenBank/DDBJ databases">
        <authorList>
            <person name="McCartney M.A."/>
            <person name="Auch B."/>
            <person name="Kono T."/>
            <person name="Mallez S."/>
            <person name="Becker A."/>
            <person name="Gohl D.M."/>
            <person name="Silverstein K.A.T."/>
            <person name="Koren S."/>
            <person name="Bechman K.B."/>
            <person name="Herman A."/>
            <person name="Abrahante J.E."/>
            <person name="Garbe J."/>
        </authorList>
    </citation>
    <scope>NUCLEOTIDE SEQUENCE</scope>
    <source>
        <strain evidence="1">Duluth1</strain>
        <tissue evidence="1">Whole animal</tissue>
    </source>
</reference>
<dbReference type="Proteomes" id="UP000828390">
    <property type="component" value="Unassembled WGS sequence"/>
</dbReference>
<dbReference type="EMBL" id="JAIWYP010000003">
    <property type="protein sequence ID" value="KAH3849833.1"/>
    <property type="molecule type" value="Genomic_DNA"/>
</dbReference>
<proteinExistence type="predicted"/>
<name>A0A9D4L164_DREPO</name>
<keyword evidence="2" id="KW-1185">Reference proteome</keyword>